<feature type="compositionally biased region" description="Basic and acidic residues" evidence="8">
    <location>
        <begin position="85"/>
        <end position="115"/>
    </location>
</feature>
<evidence type="ECO:0000256" key="4">
    <source>
        <dbReference type="ARBA" id="ARBA00022540"/>
    </source>
</evidence>
<dbReference type="FunFam" id="1.25.40.180:FF:000020">
    <property type="entry name" value="Eukaryotic translation initiation factor subunit"/>
    <property type="match status" value="1"/>
</dbReference>
<dbReference type="PANTHER" id="PTHR23253">
    <property type="entry name" value="EUKARYOTIC TRANSLATION INITIATION FACTOR 4 GAMMA"/>
    <property type="match status" value="1"/>
</dbReference>
<feature type="compositionally biased region" description="Polar residues" evidence="8">
    <location>
        <begin position="705"/>
        <end position="730"/>
    </location>
</feature>
<dbReference type="InterPro" id="IPR003890">
    <property type="entry name" value="MIF4G-like_typ-3"/>
</dbReference>
<sequence>MQPTYIPPQTRESSNSRNNSASSYPSSQYYGSNNYGAANFNGQTFVRPPTGSKAIPIINPNNREVVQLPAATKESDSLNSQQPEVSKENADVRPIKIVDPKEKEHDLEGKENKEAETEDVKEDENKDETLEAETKKEDVVEIESNKEKVNEPKEEKAENSIIDEEEKKEVKEMTDESEGKIIVDKEVVLTEESKAEESKPEESKPEESKPEESKPEESKPEESKSEEPVDLNESNDKKEEEPEKQAEELKEEKPVIPAPTRCKGDRVIYEIAFMMQFKDCKELPTGANLTPFEDMNTERPNDRGGRSMSRRQTSERGRGPRGLAGEAMLRSGSGRGPRRQDSSGPGSPGGMERQGSNRNRSSRGGKSRRQPKEKDESGKDSAPSTPLEEVVPLVKSQNRWVPKVQSTETAPPKEGEEEEALISQEMIMRKVKSLLNKLTLEKFESISNQIWDYAKQAEKEEDSLSLKTVIDLIFDKACDEPAFAVMWAQLAKKLYELTATNENIKNVNIIDEKTNKPSCGGPLYRKYLLNRCQADFHKGWKNDIPEIDENVADVMLTDEYYAAVKAKRRGLGLVQFIGELYKLRILSGNVMKECLRRLCSDTKTPGDEETETMCKLLTTVGQTFESSDINNKQWLDVYFARMKEMYESTTLSSRVKFMILDVMDLRKSRWTLKRGNAQAGPKTIAQIHEEAKKASEEKEKETMKRSGSSRSIGTPISRQGSARSIANLSR</sequence>
<reference evidence="10" key="1">
    <citation type="journal article" date="2020" name="Microb. Genom.">
        <title>Genetic diversity of clinical and environmental Mucorales isolates obtained from an investigation of mucormycosis cases among solid organ transplant recipients.</title>
        <authorList>
            <person name="Nguyen M.H."/>
            <person name="Kaul D."/>
            <person name="Muto C."/>
            <person name="Cheng S.J."/>
            <person name="Richter R.A."/>
            <person name="Bruno V.M."/>
            <person name="Liu G."/>
            <person name="Beyhan S."/>
            <person name="Sundermann A.J."/>
            <person name="Mounaud S."/>
            <person name="Pasculle A.W."/>
            <person name="Nierman W.C."/>
            <person name="Driscoll E."/>
            <person name="Cumbie R."/>
            <person name="Clancy C.J."/>
            <person name="Dupont C.L."/>
        </authorList>
    </citation>
    <scope>NUCLEOTIDE SEQUENCE</scope>
    <source>
        <strain evidence="10">GL11</strain>
    </source>
</reference>
<dbReference type="GO" id="GO:0010494">
    <property type="term" value="C:cytoplasmic stress granule"/>
    <property type="evidence" value="ECO:0007669"/>
    <property type="project" value="UniProtKB-ARBA"/>
</dbReference>
<dbReference type="GO" id="GO:0016281">
    <property type="term" value="C:eukaryotic translation initiation factor 4F complex"/>
    <property type="evidence" value="ECO:0007669"/>
    <property type="project" value="TreeGrafter"/>
</dbReference>
<feature type="region of interest" description="Disordered" evidence="8">
    <location>
        <begin position="283"/>
        <end position="394"/>
    </location>
</feature>
<feature type="compositionally biased region" description="Basic and acidic residues" evidence="8">
    <location>
        <begin position="234"/>
        <end position="254"/>
    </location>
</feature>
<feature type="domain" description="MIF4G" evidence="9">
    <location>
        <begin position="428"/>
        <end position="669"/>
    </location>
</feature>
<feature type="compositionally biased region" description="Basic and acidic residues" evidence="8">
    <location>
        <begin position="296"/>
        <end position="305"/>
    </location>
</feature>
<accession>A0A9P7BXP3</accession>
<feature type="compositionally biased region" description="Basic and acidic residues" evidence="8">
    <location>
        <begin position="689"/>
        <end position="704"/>
    </location>
</feature>
<dbReference type="InterPro" id="IPR016024">
    <property type="entry name" value="ARM-type_fold"/>
</dbReference>
<evidence type="ECO:0000256" key="2">
    <source>
        <dbReference type="ARBA" id="ARBA00005775"/>
    </source>
</evidence>
<name>A0A9P7BXP3_RHIOR</name>
<dbReference type="PANTHER" id="PTHR23253:SF9">
    <property type="entry name" value="EUKARYOTIC TRANSLATION INITIATION FACTOR 4 GAMMA 2"/>
    <property type="match status" value="1"/>
</dbReference>
<feature type="compositionally biased region" description="Basic residues" evidence="8">
    <location>
        <begin position="360"/>
        <end position="369"/>
    </location>
</feature>
<keyword evidence="3" id="KW-0963">Cytoplasm</keyword>
<gene>
    <name evidence="10" type="ORF">G6F64_000772</name>
</gene>
<feature type="compositionally biased region" description="Basic and acidic residues" evidence="8">
    <location>
        <begin position="165"/>
        <end position="227"/>
    </location>
</feature>
<dbReference type="Pfam" id="PF02854">
    <property type="entry name" value="MIF4G"/>
    <property type="match status" value="1"/>
</dbReference>
<keyword evidence="4" id="KW-0396">Initiation factor</keyword>
<keyword evidence="6" id="KW-0694">RNA-binding</keyword>
<comment type="caution">
    <text evidence="10">The sequence shown here is derived from an EMBL/GenBank/DDBJ whole genome shotgun (WGS) entry which is preliminary data.</text>
</comment>
<protein>
    <recommendedName>
        <fullName evidence="9">MIF4G domain-containing protein</fullName>
    </recommendedName>
</protein>
<feature type="region of interest" description="Disordered" evidence="8">
    <location>
        <begin position="1"/>
        <end position="263"/>
    </location>
</feature>
<keyword evidence="11" id="KW-1185">Reference proteome</keyword>
<evidence type="ECO:0000256" key="1">
    <source>
        <dbReference type="ARBA" id="ARBA00004496"/>
    </source>
</evidence>
<feature type="compositionally biased region" description="Basic and acidic residues" evidence="8">
    <location>
        <begin position="370"/>
        <end position="379"/>
    </location>
</feature>
<dbReference type="Gene3D" id="1.25.40.180">
    <property type="match status" value="1"/>
</dbReference>
<dbReference type="Proteomes" id="UP000716291">
    <property type="component" value="Unassembled WGS sequence"/>
</dbReference>
<dbReference type="GO" id="GO:0003743">
    <property type="term" value="F:translation initiation factor activity"/>
    <property type="evidence" value="ECO:0007669"/>
    <property type="project" value="UniProtKB-KW"/>
</dbReference>
<evidence type="ECO:0000256" key="8">
    <source>
        <dbReference type="SAM" id="MobiDB-lite"/>
    </source>
</evidence>
<dbReference type="GO" id="GO:0003729">
    <property type="term" value="F:mRNA binding"/>
    <property type="evidence" value="ECO:0007669"/>
    <property type="project" value="TreeGrafter"/>
</dbReference>
<evidence type="ECO:0000256" key="7">
    <source>
        <dbReference type="ARBA" id="ARBA00022917"/>
    </source>
</evidence>
<evidence type="ECO:0000256" key="5">
    <source>
        <dbReference type="ARBA" id="ARBA00022553"/>
    </source>
</evidence>
<evidence type="ECO:0000256" key="3">
    <source>
        <dbReference type="ARBA" id="ARBA00022490"/>
    </source>
</evidence>
<feature type="compositionally biased region" description="Low complexity" evidence="8">
    <location>
        <begin position="13"/>
        <end position="35"/>
    </location>
</feature>
<evidence type="ECO:0000259" key="9">
    <source>
        <dbReference type="SMART" id="SM00543"/>
    </source>
</evidence>
<evidence type="ECO:0000256" key="6">
    <source>
        <dbReference type="ARBA" id="ARBA00022884"/>
    </source>
</evidence>
<evidence type="ECO:0000313" key="11">
    <source>
        <dbReference type="Proteomes" id="UP000716291"/>
    </source>
</evidence>
<keyword evidence="5" id="KW-0597">Phosphoprotein</keyword>
<evidence type="ECO:0000313" key="10">
    <source>
        <dbReference type="EMBL" id="KAG1315315.1"/>
    </source>
</evidence>
<feature type="compositionally biased region" description="Basic and acidic residues" evidence="8">
    <location>
        <begin position="123"/>
        <end position="158"/>
    </location>
</feature>
<keyword evidence="7" id="KW-0648">Protein biosynthesis</keyword>
<dbReference type="AlphaFoldDB" id="A0A9P7BXP3"/>
<dbReference type="SMART" id="SM00543">
    <property type="entry name" value="MIF4G"/>
    <property type="match status" value="1"/>
</dbReference>
<proteinExistence type="inferred from homology"/>
<dbReference type="SUPFAM" id="SSF48371">
    <property type="entry name" value="ARM repeat"/>
    <property type="match status" value="1"/>
</dbReference>
<organism evidence="10 11">
    <name type="scientific">Rhizopus oryzae</name>
    <name type="common">Mucormycosis agent</name>
    <name type="synonym">Rhizopus arrhizus var. delemar</name>
    <dbReference type="NCBI Taxonomy" id="64495"/>
    <lineage>
        <taxon>Eukaryota</taxon>
        <taxon>Fungi</taxon>
        <taxon>Fungi incertae sedis</taxon>
        <taxon>Mucoromycota</taxon>
        <taxon>Mucoromycotina</taxon>
        <taxon>Mucoromycetes</taxon>
        <taxon>Mucorales</taxon>
        <taxon>Mucorineae</taxon>
        <taxon>Rhizopodaceae</taxon>
        <taxon>Rhizopus</taxon>
    </lineage>
</organism>
<feature type="region of interest" description="Disordered" evidence="8">
    <location>
        <begin position="689"/>
        <end position="730"/>
    </location>
</feature>
<comment type="similarity">
    <text evidence="2">Belongs to the eukaryotic initiation factor 4G family.</text>
</comment>
<comment type="subcellular location">
    <subcellularLocation>
        <location evidence="1">Cytoplasm</location>
    </subcellularLocation>
</comment>
<dbReference type="EMBL" id="JAANQT010000051">
    <property type="protein sequence ID" value="KAG1315315.1"/>
    <property type="molecule type" value="Genomic_DNA"/>
</dbReference>